<sequence length="496" mass="53094">MLGAVGAAAVLGGATYGGGRPSRAAPSADPWYPGDPTDVPPTADRGPAPGRPTVAAENTRPGTTGFRLTGHRFGTDRAGEIAGYAHATSVAPGQELEFRVSVAAARRWRVTVHRIGHYGGAGARTVTASPWLPGTRQPAPQVDPDTGAVSCAWSTGWRLRVLPDWPSGLYLALLSSDSDHHRWIPFVVRDPARTDGALVVLPTSTWQAYNGWPLDGRTGASLYYGYAGGGHRDADHRARAVSHDRPYSDSGLPQLAEHDIGFVQWAEGQGPEFTYATSEDLHTGRVDPGRYRAVVFPGHDEYWSASMRRAVVAARNGGTSLVFLGANNCYWRIDYGHGDRLVRCAKSAVPKGGPVPPTTRWRATGNPEQQFIGVQYVSVVDGHAPLVVRGSDHWFWAGTGVRDGELIPEVVWGEADQRMPGVAGPATVERTLLADSPFSREGGTIRQQSSLCRATSGAWVFAAGSLGWTRVLADPEVADPRLARATANLLHRVLAD</sequence>
<dbReference type="EMBL" id="CP157762">
    <property type="protein sequence ID" value="XBP91290.1"/>
    <property type="molecule type" value="Genomic_DNA"/>
</dbReference>
<protein>
    <submittedName>
        <fullName evidence="4">N,N-dimethylformamidase beta subunit family domain-containing protein</fullName>
    </submittedName>
</protein>
<dbReference type="InterPro" id="IPR046540">
    <property type="entry name" value="DMFA2_C"/>
</dbReference>
<feature type="region of interest" description="Disordered" evidence="1">
    <location>
        <begin position="13"/>
        <end position="69"/>
    </location>
</feature>
<reference evidence="3" key="1">
    <citation type="submission" date="2024-01" db="EMBL/GenBank/DDBJ databases">
        <title>The genome sequence of Micromonospora mangrovi CCTCC AA 2012012.</title>
        <authorList>
            <person name="Gao J."/>
        </authorList>
    </citation>
    <scope>NUCLEOTIDE SEQUENCE</scope>
    <source>
        <strain evidence="3">CCTCC AA 2012012</strain>
    </source>
</reference>
<evidence type="ECO:0000313" key="4">
    <source>
        <dbReference type="EMBL" id="XCH71988.1"/>
    </source>
</evidence>
<dbReference type="AlphaFoldDB" id="A0AAU8H928"/>
<gene>
    <name evidence="4" type="ORF">ABUL08_16680</name>
    <name evidence="3" type="ORF">VK199_16615</name>
</gene>
<evidence type="ECO:0000313" key="3">
    <source>
        <dbReference type="EMBL" id="XBP91290.1"/>
    </source>
</evidence>
<evidence type="ECO:0000256" key="1">
    <source>
        <dbReference type="SAM" id="MobiDB-lite"/>
    </source>
</evidence>
<proteinExistence type="predicted"/>
<organism evidence="4">
    <name type="scientific">Micromonospora sp. CCTCC AA 2012012</name>
    <dbReference type="NCBI Taxonomy" id="3111921"/>
    <lineage>
        <taxon>Bacteria</taxon>
        <taxon>Bacillati</taxon>
        <taxon>Actinomycetota</taxon>
        <taxon>Actinomycetes</taxon>
        <taxon>Micromonosporales</taxon>
        <taxon>Micromonosporaceae</taxon>
        <taxon>Micromonospora</taxon>
    </lineage>
</organism>
<name>A0AAU8H928_9ACTN</name>
<dbReference type="Pfam" id="PF20254">
    <property type="entry name" value="DMFA2_C"/>
    <property type="match status" value="1"/>
</dbReference>
<accession>A0AAU8H928</accession>
<reference evidence="4" key="2">
    <citation type="submission" date="2024-06" db="EMBL/GenBank/DDBJ databases">
        <title>Micromonospora mangrovi CCTCC AA 2012012 genome sequences.</title>
        <authorList>
            <person name="Gao J."/>
        </authorList>
    </citation>
    <scope>NUCLEOTIDE SEQUENCE</scope>
    <source>
        <strain evidence="4">CCTCC AA 2012012</strain>
    </source>
</reference>
<dbReference type="EMBL" id="CP159342">
    <property type="protein sequence ID" value="XCH71988.1"/>
    <property type="molecule type" value="Genomic_DNA"/>
</dbReference>
<dbReference type="RefSeq" id="WP_350930835.1">
    <property type="nucleotide sequence ID" value="NZ_CP157762.1"/>
</dbReference>
<feature type="domain" description="N,N-dimethylformamidase beta subunit-like C-terminal" evidence="2">
    <location>
        <begin position="109"/>
        <end position="473"/>
    </location>
</feature>
<evidence type="ECO:0000259" key="2">
    <source>
        <dbReference type="Pfam" id="PF20254"/>
    </source>
</evidence>